<dbReference type="Gene3D" id="3.90.260.10">
    <property type="entry name" value="Transglutaminase-like"/>
    <property type="match status" value="3"/>
</dbReference>
<dbReference type="PANTHER" id="PTHR11590:SF42">
    <property type="entry name" value="COAGULATION FACTOR XIII A CHAIN"/>
    <property type="match status" value="1"/>
</dbReference>
<evidence type="ECO:0000256" key="1">
    <source>
        <dbReference type="ARBA" id="ARBA00005968"/>
    </source>
</evidence>
<dbReference type="Gene3D" id="2.60.40.10">
    <property type="entry name" value="Immunoglobulins"/>
    <property type="match status" value="3"/>
</dbReference>
<dbReference type="InterPro" id="IPR001102">
    <property type="entry name" value="Transglutaminase_N"/>
</dbReference>
<name>A0A8T2PDZ5_9TELE</name>
<dbReference type="GO" id="GO:0072378">
    <property type="term" value="P:blood coagulation, fibrin clot formation"/>
    <property type="evidence" value="ECO:0007669"/>
    <property type="project" value="TreeGrafter"/>
</dbReference>
<gene>
    <name evidence="3" type="ORF">JZ751_003732</name>
</gene>
<comment type="similarity">
    <text evidence="1">Belongs to the transglutaminase superfamily. Transglutaminase family.</text>
</comment>
<evidence type="ECO:0000259" key="2">
    <source>
        <dbReference type="SMART" id="SM00460"/>
    </source>
</evidence>
<organism evidence="3 4">
    <name type="scientific">Albula glossodonta</name>
    <name type="common">roundjaw bonefish</name>
    <dbReference type="NCBI Taxonomy" id="121402"/>
    <lineage>
        <taxon>Eukaryota</taxon>
        <taxon>Metazoa</taxon>
        <taxon>Chordata</taxon>
        <taxon>Craniata</taxon>
        <taxon>Vertebrata</taxon>
        <taxon>Euteleostomi</taxon>
        <taxon>Actinopterygii</taxon>
        <taxon>Neopterygii</taxon>
        <taxon>Teleostei</taxon>
        <taxon>Albuliformes</taxon>
        <taxon>Albulidae</taxon>
        <taxon>Albula</taxon>
    </lineage>
</organism>
<dbReference type="InterPro" id="IPR013808">
    <property type="entry name" value="Transglutaminase_AS"/>
</dbReference>
<dbReference type="PIRSF" id="PIRSF000459">
    <property type="entry name" value="TGM_EBP42"/>
    <property type="match status" value="1"/>
</dbReference>
<dbReference type="SUPFAM" id="SSF81296">
    <property type="entry name" value="E set domains"/>
    <property type="match status" value="1"/>
</dbReference>
<accession>A0A8T2PDZ5</accession>
<dbReference type="SUPFAM" id="SSF54001">
    <property type="entry name" value="Cysteine proteinases"/>
    <property type="match status" value="1"/>
</dbReference>
<dbReference type="GO" id="GO:0003810">
    <property type="term" value="F:protein-glutamine gamma-glutamyltransferase activity"/>
    <property type="evidence" value="ECO:0007669"/>
    <property type="project" value="InterPro"/>
</dbReference>
<feature type="domain" description="Transglutaminase-like" evidence="2">
    <location>
        <begin position="295"/>
        <end position="385"/>
    </location>
</feature>
<dbReference type="InterPro" id="IPR050779">
    <property type="entry name" value="Transglutaminase"/>
</dbReference>
<dbReference type="InterPro" id="IPR038765">
    <property type="entry name" value="Papain-like_cys_pep_sf"/>
</dbReference>
<proteinExistence type="inferred from homology"/>
<dbReference type="SUPFAM" id="SSF49309">
    <property type="entry name" value="Transglutaminase, two C-terminal domains"/>
    <property type="match status" value="2"/>
</dbReference>
<dbReference type="Pfam" id="PF00868">
    <property type="entry name" value="Transglut_N"/>
    <property type="match status" value="1"/>
</dbReference>
<dbReference type="InterPro" id="IPR008958">
    <property type="entry name" value="Transglutaminase_C"/>
</dbReference>
<evidence type="ECO:0000313" key="3">
    <source>
        <dbReference type="EMBL" id="KAG9347718.1"/>
    </source>
</evidence>
<dbReference type="AlphaFoldDB" id="A0A8T2PDZ5"/>
<dbReference type="GO" id="GO:0007399">
    <property type="term" value="P:nervous system development"/>
    <property type="evidence" value="ECO:0007669"/>
    <property type="project" value="UniProtKB-ARBA"/>
</dbReference>
<dbReference type="PROSITE" id="PS00547">
    <property type="entry name" value="TRANSGLUTAMINASES"/>
    <property type="match status" value="1"/>
</dbReference>
<protein>
    <recommendedName>
        <fullName evidence="2">Transglutaminase-like domain-containing protein</fullName>
    </recommendedName>
</protein>
<dbReference type="OrthoDB" id="437511at2759"/>
<dbReference type="SMART" id="SM00460">
    <property type="entry name" value="TGc"/>
    <property type="match status" value="1"/>
</dbReference>
<dbReference type="InterPro" id="IPR013783">
    <property type="entry name" value="Ig-like_fold"/>
</dbReference>
<dbReference type="EMBL" id="JAFBMS010000012">
    <property type="protein sequence ID" value="KAG9347718.1"/>
    <property type="molecule type" value="Genomic_DNA"/>
</dbReference>
<dbReference type="InterPro" id="IPR023608">
    <property type="entry name" value="Transglutaminase_animal"/>
</dbReference>
<dbReference type="PANTHER" id="PTHR11590">
    <property type="entry name" value="PROTEIN-GLUTAMINE GAMMA-GLUTAMYLTRANSFERASE"/>
    <property type="match status" value="1"/>
</dbReference>
<dbReference type="InterPro" id="IPR036985">
    <property type="entry name" value="Transglutaminase-like_sf"/>
</dbReference>
<evidence type="ECO:0000313" key="4">
    <source>
        <dbReference type="Proteomes" id="UP000824540"/>
    </source>
</evidence>
<keyword evidence="4" id="KW-1185">Reference proteome</keyword>
<dbReference type="InterPro" id="IPR002931">
    <property type="entry name" value="Transglutaminase-like"/>
</dbReference>
<dbReference type="Pfam" id="PF01841">
    <property type="entry name" value="Transglut_core"/>
    <property type="match status" value="1"/>
</dbReference>
<dbReference type="Proteomes" id="UP000824540">
    <property type="component" value="Unassembled WGS sequence"/>
</dbReference>
<sequence>MLGASAVVLAFRTKEGFVKMSFTESTPVLSGEVIGDGRFTQLLAYSNAIFAPFVSVEVLGESALAPRTYLPISDLVVEEVDTLNTQNKRAHHTDAYMEPELIVRRGQQFTIRVAFNQDMTDRVNSVYVKFEIGPFPDDLKNTKITLPSILGRESGWKMQANSSGHSVTLDITPSSDCIVGRFRMAIGIHSGSNSIIWFPSSVRDIYILFNPWAKQDIVHMPNTHDLNEYVLNQVGIIFNGTAWDPAAVPWNFGQINSQDDNGVIVGNWSGNYSGGTPPLSWIGSPPILLKYHLTKHSVKFGQCWVYAAVFNTFLRCLGIPSRVITNYRSAHDNDGNVKTDIIFLTNWECDRSRTKDSLWNYHCWNECYIDRDDLPAGLGGWQVNSDIVYYKPGPGGRLKIIYVDTSTVGERLLTKAVGSRGFEDVTHLYKFPEGTTESEMTVKNAEQYGCKRKGPYAPETDVKLKVEVSPATIFDGFNVTLSLISRANQTRTVDLYLSGNVVHYTGVHSSQFKFQNLMGTVDPGRTEHVTVQVEAYEYERQLVDQAMLMFIIAGHVRETERALISTKLVKLGAPKLTIQVAERYQVGELMTIKVEFTNTSNQYLTETYLHLEIAGVWVFNPKQSRGIAPGGQVSWTETFIPSQPMHTSVIASLYSKRLPPVYNDVDVVFWA</sequence>
<reference evidence="3" key="1">
    <citation type="thesis" date="2021" institute="BYU ScholarsArchive" country="Provo, UT, USA">
        <title>Applications of and Algorithms for Genome Assembly and Genomic Analyses with an Emphasis on Marine Teleosts.</title>
        <authorList>
            <person name="Pickett B.D."/>
        </authorList>
    </citation>
    <scope>NUCLEOTIDE SEQUENCE</scope>
    <source>
        <strain evidence="3">HI-2016</strain>
    </source>
</reference>
<dbReference type="InterPro" id="IPR014756">
    <property type="entry name" value="Ig_E-set"/>
</dbReference>
<comment type="caution">
    <text evidence="3">The sequence shown here is derived from an EMBL/GenBank/DDBJ whole genome shotgun (WGS) entry which is preliminary data.</text>
</comment>
<dbReference type="Pfam" id="PF00927">
    <property type="entry name" value="Transglut_C"/>
    <property type="match status" value="1"/>
</dbReference>
<dbReference type="InterPro" id="IPR036238">
    <property type="entry name" value="Transglutaminase_C_sf"/>
</dbReference>